<organism evidence="1">
    <name type="scientific">marine metagenome</name>
    <dbReference type="NCBI Taxonomy" id="408172"/>
    <lineage>
        <taxon>unclassified sequences</taxon>
        <taxon>metagenomes</taxon>
        <taxon>ecological metagenomes</taxon>
    </lineage>
</organism>
<evidence type="ECO:0008006" key="2">
    <source>
        <dbReference type="Google" id="ProtNLM"/>
    </source>
</evidence>
<dbReference type="AlphaFoldDB" id="A0A381ZBX0"/>
<gene>
    <name evidence="1" type="ORF">METZ01_LOCUS139285</name>
</gene>
<dbReference type="InterPro" id="IPR029044">
    <property type="entry name" value="Nucleotide-diphossugar_trans"/>
</dbReference>
<accession>A0A381ZBX0</accession>
<protein>
    <recommendedName>
        <fullName evidence="2">Nucleotide-diphospho-sugar transferase domain-containing protein</fullName>
    </recommendedName>
</protein>
<sequence length="255" mass="29756">MTEGILLYAFNNEVTDYEAIAEWSAKRIKKYLGLPTTIITDRNAIAEFGGSRIMHPTQNRELATWFNAGRYHAWEHSPYDQTIILDADYIVSSDLLLRLFDSPLEFACHQSVLDVTGRNNFHSHNFFGRHKFPQTWATVCYFKKNNFTRDVFDFVKMIKENYSHYSRLYNFNRKPFRNDYAFSIALSVLQGHRISNKHKIPWNLPTASTDVEISIDKDTITLEYNKHTTPKRLKLKGQDLHLLNKISLEKAVESA</sequence>
<reference evidence="1" key="1">
    <citation type="submission" date="2018-05" db="EMBL/GenBank/DDBJ databases">
        <authorList>
            <person name="Lanie J.A."/>
            <person name="Ng W.-L."/>
            <person name="Kazmierczak K.M."/>
            <person name="Andrzejewski T.M."/>
            <person name="Davidsen T.M."/>
            <person name="Wayne K.J."/>
            <person name="Tettelin H."/>
            <person name="Glass J.I."/>
            <person name="Rusch D."/>
            <person name="Podicherti R."/>
            <person name="Tsui H.-C.T."/>
            <person name="Winkler M.E."/>
        </authorList>
    </citation>
    <scope>NUCLEOTIDE SEQUENCE</scope>
</reference>
<proteinExistence type="predicted"/>
<dbReference type="SUPFAM" id="SSF53448">
    <property type="entry name" value="Nucleotide-diphospho-sugar transferases"/>
    <property type="match status" value="1"/>
</dbReference>
<name>A0A381ZBX0_9ZZZZ</name>
<dbReference type="EMBL" id="UINC01020628">
    <property type="protein sequence ID" value="SVA86431.1"/>
    <property type="molecule type" value="Genomic_DNA"/>
</dbReference>
<evidence type="ECO:0000313" key="1">
    <source>
        <dbReference type="EMBL" id="SVA86431.1"/>
    </source>
</evidence>